<name>A0A6M0H2B4_9CLOT</name>
<dbReference type="InterPro" id="IPR009016">
    <property type="entry name" value="Fe_hydrogenase"/>
</dbReference>
<dbReference type="GO" id="GO:0051536">
    <property type="term" value="F:iron-sulfur cluster binding"/>
    <property type="evidence" value="ECO:0007669"/>
    <property type="project" value="UniProtKB-KW"/>
</dbReference>
<accession>A0A6M0H2B4</accession>
<dbReference type="Gene3D" id="3.30.70.20">
    <property type="match status" value="2"/>
</dbReference>
<evidence type="ECO:0000313" key="5">
    <source>
        <dbReference type="EMBL" id="NEU04041.1"/>
    </source>
</evidence>
<evidence type="ECO:0000256" key="1">
    <source>
        <dbReference type="ARBA" id="ARBA00022723"/>
    </source>
</evidence>
<dbReference type="PROSITE" id="PS51379">
    <property type="entry name" value="4FE4S_FER_2"/>
    <property type="match status" value="2"/>
</dbReference>
<dbReference type="InterPro" id="IPR017896">
    <property type="entry name" value="4Fe4S_Fe-S-bd"/>
</dbReference>
<dbReference type="InterPro" id="IPR057431">
    <property type="entry name" value="LdpA_Fe-S-bd"/>
</dbReference>
<dbReference type="EMBL" id="JAAGPU010000004">
    <property type="protein sequence ID" value="NEU04041.1"/>
    <property type="molecule type" value="Genomic_DNA"/>
</dbReference>
<keyword evidence="2" id="KW-0408">Iron</keyword>
<keyword evidence="6" id="KW-1185">Reference proteome</keyword>
<dbReference type="InterPro" id="IPR017900">
    <property type="entry name" value="4Fe4S_Fe_S_CS"/>
</dbReference>
<dbReference type="InterPro" id="IPR027631">
    <property type="entry name" value="Mono_FeFe_hydrog"/>
</dbReference>
<dbReference type="InterPro" id="IPR050340">
    <property type="entry name" value="Cytosolic_Fe-S_CAF"/>
</dbReference>
<evidence type="ECO:0000259" key="4">
    <source>
        <dbReference type="PROSITE" id="PS51379"/>
    </source>
</evidence>
<dbReference type="InterPro" id="IPR004108">
    <property type="entry name" value="Fe_hydrogenase_lsu_C"/>
</dbReference>
<dbReference type="PANTHER" id="PTHR11615">
    <property type="entry name" value="NITRATE, FORMATE, IRON DEHYDROGENASE"/>
    <property type="match status" value="1"/>
</dbReference>
<reference evidence="5 6" key="1">
    <citation type="submission" date="2020-02" db="EMBL/GenBank/DDBJ databases">
        <title>Genome assembly of a novel Clostridium senegalense strain.</title>
        <authorList>
            <person name="Gupta T.B."/>
            <person name="Jauregui R."/>
            <person name="Maclean P."/>
            <person name="Nawarathana A."/>
            <person name="Brightwell G."/>
        </authorList>
    </citation>
    <scope>NUCLEOTIDE SEQUENCE [LARGE SCALE GENOMIC DNA]</scope>
    <source>
        <strain evidence="5 6">AGRFS4</strain>
    </source>
</reference>
<dbReference type="Pfam" id="PF02906">
    <property type="entry name" value="Fe_hyd_lg_C"/>
    <property type="match status" value="1"/>
</dbReference>
<dbReference type="Pfam" id="PF00037">
    <property type="entry name" value="Fer4"/>
    <property type="match status" value="1"/>
</dbReference>
<feature type="domain" description="4Fe-4S ferredoxin-type" evidence="4">
    <location>
        <begin position="132"/>
        <end position="161"/>
    </location>
</feature>
<evidence type="ECO:0000313" key="6">
    <source>
        <dbReference type="Proteomes" id="UP000481872"/>
    </source>
</evidence>
<feature type="domain" description="4Fe-4S ferredoxin-type" evidence="4">
    <location>
        <begin position="178"/>
        <end position="207"/>
    </location>
</feature>
<evidence type="ECO:0000256" key="2">
    <source>
        <dbReference type="ARBA" id="ARBA00023004"/>
    </source>
</evidence>
<keyword evidence="1" id="KW-0479">Metal-binding</keyword>
<dbReference type="PROSITE" id="PS00198">
    <property type="entry name" value="4FE4S_FER_1"/>
    <property type="match status" value="1"/>
</dbReference>
<gene>
    <name evidence="5" type="ORF">G3M99_04060</name>
</gene>
<protein>
    <submittedName>
        <fullName evidence="5">4Fe-4S dicluster domain-containing protein</fullName>
    </submittedName>
</protein>
<evidence type="ECO:0000256" key="3">
    <source>
        <dbReference type="ARBA" id="ARBA00023014"/>
    </source>
</evidence>
<organism evidence="5 6">
    <name type="scientific">Clostridium senegalense</name>
    <dbReference type="NCBI Taxonomy" id="1465809"/>
    <lineage>
        <taxon>Bacteria</taxon>
        <taxon>Bacillati</taxon>
        <taxon>Bacillota</taxon>
        <taxon>Clostridia</taxon>
        <taxon>Eubacteriales</taxon>
        <taxon>Clostridiaceae</taxon>
        <taxon>Clostridium</taxon>
    </lineage>
</organism>
<sequence>MFIFETQLKKVKHNVLKGVAILAKEDRLTTEELSKIHETIVDEDKPQYRCCVYKERVIVGQRAKLAAGYLPKGDDMNHLEDIKNRDQVIYVVEAACDKCPINKYTVTEACRGCVAHKCMEVCPTKAMVRVNGKAFINQELCKECGLCKKQCPYHAISEVLRPCKVVCPTGALSVAEDRRALIKEELCIECGACMKACPFGAISDKSLIEPVARRLSNKENLYAVVAPAIAGQFGPNVTLGQIKAALINVGFKDMYEAACGADIVTINESNEFVHRMNNGSKYMTNSCCPAFLTYINKKFPKESMNISSTVSPMIATGKYIKSIDPDAKVVFIGPCTAKKAEMRRDDVKDIIDYVLTFEEISALLDAFNMDPENCETLQADDASIYGRGFAAGGGLTSAIENYIKTESIDIQFKPIKVSGPFDIKKTMTMASIGRLQGNFIEGMMCEGGCVGGAATVLPPLSTRATFAKENARSTHKAVIDNPKIDEYKDLDLERDLSE</sequence>
<dbReference type="Pfam" id="PF25160">
    <property type="entry name" value="LdpA_Fe-S-bd"/>
    <property type="match status" value="1"/>
</dbReference>
<proteinExistence type="predicted"/>
<dbReference type="SUPFAM" id="SSF54862">
    <property type="entry name" value="4Fe-4S ferredoxins"/>
    <property type="match status" value="1"/>
</dbReference>
<dbReference type="SUPFAM" id="SSF53920">
    <property type="entry name" value="Fe-only hydrogenase"/>
    <property type="match status" value="1"/>
</dbReference>
<dbReference type="AlphaFoldDB" id="A0A6M0H2B4"/>
<dbReference type="Gene3D" id="3.40.950.10">
    <property type="entry name" value="Fe-only Hydrogenase (Larger Subunit), Chain L, domain 3"/>
    <property type="match status" value="1"/>
</dbReference>
<comment type="caution">
    <text evidence="5">The sequence shown here is derived from an EMBL/GenBank/DDBJ whole genome shotgun (WGS) entry which is preliminary data.</text>
</comment>
<dbReference type="Proteomes" id="UP000481872">
    <property type="component" value="Unassembled WGS sequence"/>
</dbReference>
<dbReference type="RefSeq" id="WP_199869280.1">
    <property type="nucleotide sequence ID" value="NZ_JAAGPU010000004.1"/>
</dbReference>
<dbReference type="NCBIfam" id="TIGR04105">
    <property type="entry name" value="FeFe_hydrog_B1"/>
    <property type="match status" value="1"/>
</dbReference>
<dbReference type="GO" id="GO:0046872">
    <property type="term" value="F:metal ion binding"/>
    <property type="evidence" value="ECO:0007669"/>
    <property type="project" value="UniProtKB-KW"/>
</dbReference>
<keyword evidence="3" id="KW-0411">Iron-sulfur</keyword>